<dbReference type="EMBL" id="JAKKPZ010000269">
    <property type="protein sequence ID" value="KAI1697420.1"/>
    <property type="molecule type" value="Genomic_DNA"/>
</dbReference>
<evidence type="ECO:0000313" key="3">
    <source>
        <dbReference type="Proteomes" id="UP001201812"/>
    </source>
</evidence>
<feature type="transmembrane region" description="Helical" evidence="1">
    <location>
        <begin position="99"/>
        <end position="118"/>
    </location>
</feature>
<gene>
    <name evidence="2" type="ORF">DdX_18503</name>
</gene>
<feature type="transmembrane region" description="Helical" evidence="1">
    <location>
        <begin position="177"/>
        <end position="199"/>
    </location>
</feature>
<keyword evidence="1" id="KW-1133">Transmembrane helix</keyword>
<comment type="caution">
    <text evidence="2">The sequence shown here is derived from an EMBL/GenBank/DDBJ whole genome shotgun (WGS) entry which is preliminary data.</text>
</comment>
<evidence type="ECO:0000256" key="1">
    <source>
        <dbReference type="SAM" id="Phobius"/>
    </source>
</evidence>
<keyword evidence="1" id="KW-0812">Transmembrane</keyword>
<sequence length="221" mass="24829">MPAQTSEFLAYLNQFFNLTSIIFHTVTILFTSHLLYCVVFDRKSLTIKDMSSSLMIFITTRLTGAVIALPHEVYLSVKWSVIVQLCQTLSCVLSKYKNIAMYMKLLLGVLSIFASCFLMRALSKYAGKSSNSEKVKNQVVKVTMLMELFLDVIPLILNQPFLLIAGNAASLRAGSLQFVNFLIMLNVAMCSVYYSKLLIIRTGIFASNRIQAMEQPATETF</sequence>
<feature type="transmembrane region" description="Helical" evidence="1">
    <location>
        <begin position="20"/>
        <end position="40"/>
    </location>
</feature>
<reference evidence="2" key="1">
    <citation type="submission" date="2022-01" db="EMBL/GenBank/DDBJ databases">
        <title>Genome Sequence Resource for Two Populations of Ditylenchus destructor, the Migratory Endoparasitic Phytonematode.</title>
        <authorList>
            <person name="Zhang H."/>
            <person name="Lin R."/>
            <person name="Xie B."/>
        </authorList>
    </citation>
    <scope>NUCLEOTIDE SEQUENCE</scope>
    <source>
        <strain evidence="2">BazhouSP</strain>
    </source>
</reference>
<keyword evidence="1" id="KW-0472">Membrane</keyword>
<organism evidence="2 3">
    <name type="scientific">Ditylenchus destructor</name>
    <dbReference type="NCBI Taxonomy" id="166010"/>
    <lineage>
        <taxon>Eukaryota</taxon>
        <taxon>Metazoa</taxon>
        <taxon>Ecdysozoa</taxon>
        <taxon>Nematoda</taxon>
        <taxon>Chromadorea</taxon>
        <taxon>Rhabditida</taxon>
        <taxon>Tylenchina</taxon>
        <taxon>Tylenchomorpha</taxon>
        <taxon>Sphaerularioidea</taxon>
        <taxon>Anguinidae</taxon>
        <taxon>Anguininae</taxon>
        <taxon>Ditylenchus</taxon>
    </lineage>
</organism>
<evidence type="ECO:0000313" key="2">
    <source>
        <dbReference type="EMBL" id="KAI1697420.1"/>
    </source>
</evidence>
<name>A0AAD4MJQ9_9BILA</name>
<feature type="transmembrane region" description="Helical" evidence="1">
    <location>
        <begin position="52"/>
        <end position="70"/>
    </location>
</feature>
<protein>
    <submittedName>
        <fullName evidence="2">Uncharacterized protein</fullName>
    </submittedName>
</protein>
<keyword evidence="3" id="KW-1185">Reference proteome</keyword>
<proteinExistence type="predicted"/>
<dbReference type="Proteomes" id="UP001201812">
    <property type="component" value="Unassembled WGS sequence"/>
</dbReference>
<feature type="transmembrane region" description="Helical" evidence="1">
    <location>
        <begin position="139"/>
        <end position="157"/>
    </location>
</feature>
<accession>A0AAD4MJQ9</accession>
<dbReference type="AlphaFoldDB" id="A0AAD4MJQ9"/>